<organism evidence="1 2">
    <name type="scientific">Trametes sanguinea</name>
    <dbReference type="NCBI Taxonomy" id="158606"/>
    <lineage>
        <taxon>Eukaryota</taxon>
        <taxon>Fungi</taxon>
        <taxon>Dikarya</taxon>
        <taxon>Basidiomycota</taxon>
        <taxon>Agaricomycotina</taxon>
        <taxon>Agaricomycetes</taxon>
        <taxon>Polyporales</taxon>
        <taxon>Polyporaceae</taxon>
        <taxon>Trametes</taxon>
    </lineage>
</organism>
<accession>A0ACC1Q4Z9</accession>
<comment type="caution">
    <text evidence="1">The sequence shown here is derived from an EMBL/GenBank/DDBJ whole genome shotgun (WGS) entry which is preliminary data.</text>
</comment>
<evidence type="ECO:0000313" key="1">
    <source>
        <dbReference type="EMBL" id="KAJ3010675.1"/>
    </source>
</evidence>
<sequence length="304" mass="32959">MEKRMMSIRALYTINGQNPYMLARSNSKVEVLVIPQDSSDTPEIIYGKVALRPCLEAICLSSPELAPSGSRDWSVYVFDPFESQQRGCTSPSQAVAVGLGWLSDALRAADSPAIFGTLMCDGIREDGIEVIFSLREGTRIPLPRAHTWSAPSTASSTASEKKTAKRTTGALFTKDPLRWPKQEIDTQELPPTDTPATSTARSSNASERICSDPPIKRSDSAAAESPAPSNASTPASAQPPSESLALAGTSSLDARICPTILSQPSLCRRSPSLVPLRAAKWFRMQTIFQEQCFRSTPGLLQEWI</sequence>
<name>A0ACC1Q4Z9_9APHY</name>
<gene>
    <name evidence="1" type="ORF">NUW54_g2406</name>
</gene>
<evidence type="ECO:0000313" key="2">
    <source>
        <dbReference type="Proteomes" id="UP001144978"/>
    </source>
</evidence>
<reference evidence="1" key="1">
    <citation type="submission" date="2022-08" db="EMBL/GenBank/DDBJ databases">
        <title>Genome Sequence of Pycnoporus sanguineus.</title>
        <authorList>
            <person name="Buettner E."/>
        </authorList>
    </citation>
    <scope>NUCLEOTIDE SEQUENCE</scope>
    <source>
        <strain evidence="1">CG-C14</strain>
    </source>
</reference>
<keyword evidence="2" id="KW-1185">Reference proteome</keyword>
<protein>
    <submittedName>
        <fullName evidence="1">Uncharacterized protein</fullName>
    </submittedName>
</protein>
<dbReference type="Proteomes" id="UP001144978">
    <property type="component" value="Unassembled WGS sequence"/>
</dbReference>
<dbReference type="EMBL" id="JANSHE010000452">
    <property type="protein sequence ID" value="KAJ3010675.1"/>
    <property type="molecule type" value="Genomic_DNA"/>
</dbReference>
<proteinExistence type="predicted"/>